<reference evidence="4 5" key="1">
    <citation type="submission" date="2020-10" db="EMBL/GenBank/DDBJ databases">
        <title>Connecting structure to function with the recovery of over 1000 high-quality activated sludge metagenome-assembled genomes encoding full-length rRNA genes using long-read sequencing.</title>
        <authorList>
            <person name="Singleton C.M."/>
            <person name="Petriglieri F."/>
            <person name="Kristensen J.M."/>
            <person name="Kirkegaard R.H."/>
            <person name="Michaelsen T.Y."/>
            <person name="Andersen M.H."/>
            <person name="Karst S.M."/>
            <person name="Dueholm M.S."/>
            <person name="Nielsen P.H."/>
            <person name="Albertsen M."/>
        </authorList>
    </citation>
    <scope>NUCLEOTIDE SEQUENCE [LARGE SCALE GENOMIC DNA]</scope>
    <source>
        <strain evidence="4">Fred_18-Q3-R57-64_BAT3C.720</strain>
    </source>
</reference>
<dbReference type="InterPro" id="IPR038277">
    <property type="entry name" value="UreF_sf"/>
</dbReference>
<comment type="subcellular location">
    <subcellularLocation>
        <location evidence="3">Cytoplasm</location>
    </subcellularLocation>
</comment>
<evidence type="ECO:0000256" key="1">
    <source>
        <dbReference type="ARBA" id="ARBA00022988"/>
    </source>
</evidence>
<dbReference type="HAMAP" id="MF_01385">
    <property type="entry name" value="UreF"/>
    <property type="match status" value="1"/>
</dbReference>
<dbReference type="InterPro" id="IPR002639">
    <property type="entry name" value="UreF"/>
</dbReference>
<dbReference type="PANTHER" id="PTHR33620">
    <property type="entry name" value="UREASE ACCESSORY PROTEIN F"/>
    <property type="match status" value="1"/>
</dbReference>
<name>A0A935TAK6_9PROT</name>
<dbReference type="GO" id="GO:0005737">
    <property type="term" value="C:cytoplasm"/>
    <property type="evidence" value="ECO:0007669"/>
    <property type="project" value="UniProtKB-SubCell"/>
</dbReference>
<comment type="subunit">
    <text evidence="3">UreD, UreF and UreG form a complex that acts as a GTP-hydrolysis-dependent molecular chaperone, activating the urease apoprotein by helping to assemble the nickel containing metallocenter of UreC. The UreE protein probably delivers the nickel.</text>
</comment>
<keyword evidence="3" id="KW-0963">Cytoplasm</keyword>
<organism evidence="4 5">
    <name type="scientific">Candidatus Accumulibacter affinis</name>
    <dbReference type="NCBI Taxonomy" id="2954384"/>
    <lineage>
        <taxon>Bacteria</taxon>
        <taxon>Pseudomonadati</taxon>
        <taxon>Pseudomonadota</taxon>
        <taxon>Betaproteobacteria</taxon>
        <taxon>Candidatus Accumulibacter</taxon>
    </lineage>
</organism>
<dbReference type="EMBL" id="JADJOT010000009">
    <property type="protein sequence ID" value="MBK7954439.1"/>
    <property type="molecule type" value="Genomic_DNA"/>
</dbReference>
<dbReference type="PIRSF" id="PIRSF009467">
    <property type="entry name" value="Ureas_acces_UreF"/>
    <property type="match status" value="1"/>
</dbReference>
<dbReference type="Gene3D" id="1.10.4190.10">
    <property type="entry name" value="Urease accessory protein UreF"/>
    <property type="match status" value="1"/>
</dbReference>
<dbReference type="GO" id="GO:0016151">
    <property type="term" value="F:nickel cation binding"/>
    <property type="evidence" value="ECO:0007669"/>
    <property type="project" value="UniProtKB-UniRule"/>
</dbReference>
<keyword evidence="2 3" id="KW-0143">Chaperone</keyword>
<gene>
    <name evidence="3" type="primary">ureF</name>
    <name evidence="4" type="ORF">IPK02_11010</name>
</gene>
<comment type="function">
    <text evidence="3">Required for maturation of urease via the functional incorporation of the urease nickel metallocenter.</text>
</comment>
<proteinExistence type="inferred from homology"/>
<sequence>MSLALPRLLQLASPTLPVGAYTYSQGLEWAVEAGLVRDQATAVQWIGGLLAEGIGRFEAPLSACLQRAWVAGSIGEVERLNAEFLASRESSELRAETVQMGYSLRRLLHDLDDFPVPPAFDALPEVAFPTGWALAAAVWEIPLADSLAAYLWSWCENQVLAALKAVPLGQTAGQRALLALGGRIPSVVQQALTLPEAAWSNFAPGLALASSCHETQYSRLFRS</sequence>
<accession>A0A935TAK6</accession>
<keyword evidence="1 3" id="KW-0996">Nickel insertion</keyword>
<evidence type="ECO:0000313" key="5">
    <source>
        <dbReference type="Proteomes" id="UP000706151"/>
    </source>
</evidence>
<evidence type="ECO:0000256" key="2">
    <source>
        <dbReference type="ARBA" id="ARBA00023186"/>
    </source>
</evidence>
<evidence type="ECO:0000313" key="4">
    <source>
        <dbReference type="EMBL" id="MBK7954439.1"/>
    </source>
</evidence>
<comment type="similarity">
    <text evidence="3">Belongs to the UreF family.</text>
</comment>
<protein>
    <recommendedName>
        <fullName evidence="3">Urease accessory protein UreF</fullName>
    </recommendedName>
</protein>
<dbReference type="AlphaFoldDB" id="A0A935TAK6"/>
<evidence type="ECO:0000256" key="3">
    <source>
        <dbReference type="HAMAP-Rule" id="MF_01385"/>
    </source>
</evidence>
<dbReference type="Proteomes" id="UP000706151">
    <property type="component" value="Unassembled WGS sequence"/>
</dbReference>
<dbReference type="PANTHER" id="PTHR33620:SF1">
    <property type="entry name" value="UREASE ACCESSORY PROTEIN F"/>
    <property type="match status" value="1"/>
</dbReference>
<comment type="caution">
    <text evidence="4">The sequence shown here is derived from an EMBL/GenBank/DDBJ whole genome shotgun (WGS) entry which is preliminary data.</text>
</comment>
<dbReference type="Pfam" id="PF01730">
    <property type="entry name" value="UreF"/>
    <property type="match status" value="1"/>
</dbReference>